<dbReference type="FunCoup" id="A0A1Z5R2V0">
    <property type="interactions" value="208"/>
</dbReference>
<dbReference type="AlphaFoldDB" id="A0A1Z5R2V0"/>
<reference evidence="2 3" key="1">
    <citation type="journal article" date="2009" name="Nature">
        <title>The Sorghum bicolor genome and the diversification of grasses.</title>
        <authorList>
            <person name="Paterson A.H."/>
            <person name="Bowers J.E."/>
            <person name="Bruggmann R."/>
            <person name="Dubchak I."/>
            <person name="Grimwood J."/>
            <person name="Gundlach H."/>
            <person name="Haberer G."/>
            <person name="Hellsten U."/>
            <person name="Mitros T."/>
            <person name="Poliakov A."/>
            <person name="Schmutz J."/>
            <person name="Spannagl M."/>
            <person name="Tang H."/>
            <person name="Wang X."/>
            <person name="Wicker T."/>
            <person name="Bharti A.K."/>
            <person name="Chapman J."/>
            <person name="Feltus F.A."/>
            <person name="Gowik U."/>
            <person name="Grigoriev I.V."/>
            <person name="Lyons E."/>
            <person name="Maher C.A."/>
            <person name="Martis M."/>
            <person name="Narechania A."/>
            <person name="Otillar R.P."/>
            <person name="Penning B.W."/>
            <person name="Salamov A.A."/>
            <person name="Wang Y."/>
            <person name="Zhang L."/>
            <person name="Carpita N.C."/>
            <person name="Freeling M."/>
            <person name="Gingle A.R."/>
            <person name="Hash C.T."/>
            <person name="Keller B."/>
            <person name="Klein P."/>
            <person name="Kresovich S."/>
            <person name="McCann M.C."/>
            <person name="Ming R."/>
            <person name="Peterson D.G."/>
            <person name="Mehboob-ur-Rahman"/>
            <person name="Ware D."/>
            <person name="Westhoff P."/>
            <person name="Mayer K.F."/>
            <person name="Messing J."/>
            <person name="Rokhsar D.S."/>
        </authorList>
    </citation>
    <scope>NUCLEOTIDE SEQUENCE [LARGE SCALE GENOMIC DNA]</scope>
    <source>
        <strain evidence="3">cv. BTx623</strain>
    </source>
</reference>
<dbReference type="Proteomes" id="UP000000768">
    <property type="component" value="Chromosome 9"/>
</dbReference>
<dbReference type="Gramene" id="OQU78093">
    <property type="protein sequence ID" value="OQU78093"/>
    <property type="gene ID" value="SORBI_3009G153333"/>
</dbReference>
<dbReference type="InterPro" id="IPR026960">
    <property type="entry name" value="RVT-Znf"/>
</dbReference>
<dbReference type="OMA" id="RCTAHEE"/>
<feature type="domain" description="Reverse transcriptase zinc-binding" evidence="1">
    <location>
        <begin position="2"/>
        <end position="41"/>
    </location>
</feature>
<evidence type="ECO:0000313" key="2">
    <source>
        <dbReference type="EMBL" id="OQU78093.1"/>
    </source>
</evidence>
<dbReference type="InParanoid" id="A0A1Z5R2V0"/>
<evidence type="ECO:0000313" key="3">
    <source>
        <dbReference type="Proteomes" id="UP000000768"/>
    </source>
</evidence>
<evidence type="ECO:0000259" key="1">
    <source>
        <dbReference type="Pfam" id="PF13966"/>
    </source>
</evidence>
<dbReference type="EMBL" id="CM000768">
    <property type="protein sequence ID" value="OQU78093.1"/>
    <property type="molecule type" value="Genomic_DNA"/>
</dbReference>
<keyword evidence="3" id="KW-1185">Reference proteome</keyword>
<proteinExistence type="predicted"/>
<gene>
    <name evidence="2" type="ORF">SORBI_3009G153333</name>
</gene>
<organism evidence="2 3">
    <name type="scientific">Sorghum bicolor</name>
    <name type="common">Sorghum</name>
    <name type="synonym">Sorghum vulgare</name>
    <dbReference type="NCBI Taxonomy" id="4558"/>
    <lineage>
        <taxon>Eukaryota</taxon>
        <taxon>Viridiplantae</taxon>
        <taxon>Streptophyta</taxon>
        <taxon>Embryophyta</taxon>
        <taxon>Tracheophyta</taxon>
        <taxon>Spermatophyta</taxon>
        <taxon>Magnoliopsida</taxon>
        <taxon>Liliopsida</taxon>
        <taxon>Poales</taxon>
        <taxon>Poaceae</taxon>
        <taxon>PACMAD clade</taxon>
        <taxon>Panicoideae</taxon>
        <taxon>Andropogonodae</taxon>
        <taxon>Andropogoneae</taxon>
        <taxon>Sorghinae</taxon>
        <taxon>Sorghum</taxon>
    </lineage>
</organism>
<dbReference type="Pfam" id="PF13966">
    <property type="entry name" value="zf-RVT"/>
    <property type="match status" value="1"/>
</dbReference>
<sequence length="130" mass="15471">MTRREIGRRELDDYNCVLCNLGTEETCFHLFFECPFSRDCWATIPISWNLNLNPLDMILQAKEDFHNIIFREILITACWIIWKTRNKVIFDNGQKCIAQWKRQFKDELGLVCTKARGNFGFRYCSTFVCL</sequence>
<name>A0A1Z5R2V0_SORBI</name>
<reference evidence="3" key="2">
    <citation type="journal article" date="2018" name="Plant J.">
        <title>The Sorghum bicolor reference genome: improved assembly, gene annotations, a transcriptome atlas, and signatures of genome organization.</title>
        <authorList>
            <person name="McCormick R.F."/>
            <person name="Truong S.K."/>
            <person name="Sreedasyam A."/>
            <person name="Jenkins J."/>
            <person name="Shu S."/>
            <person name="Sims D."/>
            <person name="Kennedy M."/>
            <person name="Amirebrahimi M."/>
            <person name="Weers B.D."/>
            <person name="McKinley B."/>
            <person name="Mattison A."/>
            <person name="Morishige D.T."/>
            <person name="Grimwood J."/>
            <person name="Schmutz J."/>
            <person name="Mullet J.E."/>
        </authorList>
    </citation>
    <scope>NUCLEOTIDE SEQUENCE [LARGE SCALE GENOMIC DNA]</scope>
    <source>
        <strain evidence="3">cv. BTx623</strain>
    </source>
</reference>
<protein>
    <recommendedName>
        <fullName evidence="1">Reverse transcriptase zinc-binding domain-containing protein</fullName>
    </recommendedName>
</protein>
<accession>A0A1Z5R2V0</accession>